<dbReference type="AlphaFoldDB" id="A0A2H6K6X3"/>
<accession>A0A2H6K6X3</accession>
<feature type="signal peptide" evidence="1">
    <location>
        <begin position="1"/>
        <end position="28"/>
    </location>
</feature>
<evidence type="ECO:0000256" key="1">
    <source>
        <dbReference type="SAM" id="SignalP"/>
    </source>
</evidence>
<evidence type="ECO:0000313" key="3">
    <source>
        <dbReference type="Proteomes" id="UP000236319"/>
    </source>
</evidence>
<gene>
    <name evidence="2" type="ORF">BOVATA_002280</name>
</gene>
<dbReference type="EMBL" id="BDSA01000001">
    <property type="protein sequence ID" value="GBE58735.1"/>
    <property type="molecule type" value="Genomic_DNA"/>
</dbReference>
<keyword evidence="3" id="KW-1185">Reference proteome</keyword>
<comment type="caution">
    <text evidence="2">The sequence shown here is derived from an EMBL/GenBank/DDBJ whole genome shotgun (WGS) entry which is preliminary data.</text>
</comment>
<dbReference type="RefSeq" id="XP_028864978.1">
    <property type="nucleotide sequence ID" value="XM_029009145.1"/>
</dbReference>
<dbReference type="GO" id="GO:0016740">
    <property type="term" value="F:transferase activity"/>
    <property type="evidence" value="ECO:0007669"/>
    <property type="project" value="UniProtKB-KW"/>
</dbReference>
<proteinExistence type="predicted"/>
<feature type="chain" id="PRO_5014152537" evidence="1">
    <location>
        <begin position="29"/>
        <end position="236"/>
    </location>
</feature>
<organism evidence="2 3">
    <name type="scientific">Babesia ovata</name>
    <dbReference type="NCBI Taxonomy" id="189622"/>
    <lineage>
        <taxon>Eukaryota</taxon>
        <taxon>Sar</taxon>
        <taxon>Alveolata</taxon>
        <taxon>Apicomplexa</taxon>
        <taxon>Aconoidasida</taxon>
        <taxon>Piroplasmida</taxon>
        <taxon>Babesiidae</taxon>
        <taxon>Babesia</taxon>
    </lineage>
</organism>
<sequence>MTSARYRGRRNVAFVFWISITAITGVFATIPGDCDHSYSVSSQDKGFAFYADNPDCYRNVKLFPILSRHVEQIAKDLSVISSAIPESKYSPENKEAVEEECHQLMTYFESMKFDAKEYVELGKMFDERRAIIRELQKEDITPLRSAELDEAMANLEYKFEGKEPFASNILEFDIVGHYIIKIEEAEEFVRKHKIHTQPACKSVKRARSYASKGKRRAVSQVFEQPPWVIQERCRQS</sequence>
<dbReference type="GeneID" id="39872505"/>
<reference evidence="2 3" key="1">
    <citation type="journal article" date="2017" name="BMC Genomics">
        <title>Whole-genome assembly of Babesia ovata and comparative genomics between closely related pathogens.</title>
        <authorList>
            <person name="Yamagishi J."/>
            <person name="Asada M."/>
            <person name="Hakimi H."/>
            <person name="Tanaka T.Q."/>
            <person name="Sugimoto C."/>
            <person name="Kawazu S."/>
        </authorList>
    </citation>
    <scope>NUCLEOTIDE SEQUENCE [LARGE SCALE GENOMIC DNA]</scope>
    <source>
        <strain evidence="2 3">Miyake</strain>
    </source>
</reference>
<dbReference type="VEuPathDB" id="PiroplasmaDB:BOVATA_002280"/>
<protein>
    <submittedName>
        <fullName evidence="2">Glycosyl transferases group 1, putative</fullName>
    </submittedName>
</protein>
<name>A0A2H6K6X3_9APIC</name>
<keyword evidence="1" id="KW-0732">Signal</keyword>
<evidence type="ECO:0000313" key="2">
    <source>
        <dbReference type="EMBL" id="GBE58735.1"/>
    </source>
</evidence>
<dbReference type="Proteomes" id="UP000236319">
    <property type="component" value="Unassembled WGS sequence"/>
</dbReference>
<keyword evidence="2" id="KW-0808">Transferase</keyword>